<keyword evidence="7" id="KW-0809">Transit peptide</keyword>
<evidence type="ECO:0000256" key="4">
    <source>
        <dbReference type="ARBA" id="ARBA00022692"/>
    </source>
</evidence>
<keyword evidence="5 12" id="KW-0999">Mitochondrion inner membrane</keyword>
<keyword evidence="6 12" id="KW-0653">Protein transport</keyword>
<evidence type="ECO:0000256" key="1">
    <source>
        <dbReference type="ARBA" id="ARBA00004448"/>
    </source>
</evidence>
<feature type="transmembrane region" description="Helical" evidence="12">
    <location>
        <begin position="101"/>
        <end position="118"/>
    </location>
</feature>
<evidence type="ECO:0000256" key="11">
    <source>
        <dbReference type="ARBA" id="ARBA00023136"/>
    </source>
</evidence>
<evidence type="ECO:0000256" key="13">
    <source>
        <dbReference type="SAM" id="MobiDB-lite"/>
    </source>
</evidence>
<protein>
    <recommendedName>
        <fullName evidence="12">Presequence translocated-associated motor subunit PAM17</fullName>
    </recommendedName>
</protein>
<comment type="function">
    <text evidence="12">Component of the PAM complex, a complex required for the translocation of transit peptide-containing proteins from the inner membrane into the mitochondrial matrix in an ATP-dependent manner.</text>
</comment>
<dbReference type="PANTHER" id="PTHR28021">
    <property type="entry name" value="PRESEQUENCE TRANSLOCATED-ASSOCIATED MOTOR SUBUNIT PAM17, MITOCHONDRIAL"/>
    <property type="match status" value="1"/>
</dbReference>
<keyword evidence="11 12" id="KW-0472">Membrane</keyword>
<keyword evidence="10 12" id="KW-0496">Mitochondrion</keyword>
<evidence type="ECO:0000256" key="9">
    <source>
        <dbReference type="ARBA" id="ARBA00023010"/>
    </source>
</evidence>
<dbReference type="PANTHER" id="PTHR28021:SF1">
    <property type="entry name" value="PRESEQUENCE TRANSLOCATED-ASSOCIATED MOTOR SUBUNIT PAM17, MITOCHONDRIAL"/>
    <property type="match status" value="1"/>
</dbReference>
<dbReference type="GO" id="GO:0030150">
    <property type="term" value="P:protein import into mitochondrial matrix"/>
    <property type="evidence" value="ECO:0007669"/>
    <property type="project" value="UniProtKB-UniRule"/>
</dbReference>
<comment type="similarity">
    <text evidence="2 12">Belongs to the PAM17 family.</text>
</comment>
<proteinExistence type="inferred from homology"/>
<sequence length="241" mass="26293">MLCIRTSAALRPALRAAAARPAAPCPRGALLLQSRSLPLLTRALAYSSSPSPSPSSFSSASSVSNDPDHDDPLFPADTTPNPVTWDQYFALRKSRRNWERSGGIVAGAAGLAGGGYYFGTVAEFDPTIQIMSLDPTMAYALAVIVVAGAASAAGTLLFGQLWRLKTQRSVAEGLDVRDRVFQHLIKTNRPQEIPIANPIPRQMNSGLPDYYGEKIDSVDAYRDWRRKQRLFVASKRQNKIF</sequence>
<dbReference type="Pfam" id="PF08566">
    <property type="entry name" value="Pam17"/>
    <property type="match status" value="1"/>
</dbReference>
<dbReference type="Proteomes" id="UP001212152">
    <property type="component" value="Unassembled WGS sequence"/>
</dbReference>
<gene>
    <name evidence="14" type="primary">PAM17</name>
    <name evidence="14" type="ORF">HDU87_005384</name>
</gene>
<evidence type="ECO:0000256" key="10">
    <source>
        <dbReference type="ARBA" id="ARBA00023128"/>
    </source>
</evidence>
<evidence type="ECO:0000313" key="15">
    <source>
        <dbReference type="Proteomes" id="UP001212152"/>
    </source>
</evidence>
<keyword evidence="15" id="KW-1185">Reference proteome</keyword>
<reference evidence="14" key="1">
    <citation type="submission" date="2020-05" db="EMBL/GenBank/DDBJ databases">
        <title>Phylogenomic resolution of chytrid fungi.</title>
        <authorList>
            <person name="Stajich J.E."/>
            <person name="Amses K."/>
            <person name="Simmons R."/>
            <person name="Seto K."/>
            <person name="Myers J."/>
            <person name="Bonds A."/>
            <person name="Quandt C.A."/>
            <person name="Barry K."/>
            <person name="Liu P."/>
            <person name="Grigoriev I."/>
            <person name="Longcore J.E."/>
            <person name="James T.Y."/>
        </authorList>
    </citation>
    <scope>NUCLEOTIDE SEQUENCE</scope>
    <source>
        <strain evidence="14">JEL0379</strain>
    </source>
</reference>
<evidence type="ECO:0000256" key="3">
    <source>
        <dbReference type="ARBA" id="ARBA00022448"/>
    </source>
</evidence>
<keyword evidence="8 12" id="KW-1133">Transmembrane helix</keyword>
<keyword evidence="4 12" id="KW-0812">Transmembrane</keyword>
<dbReference type="AlphaFoldDB" id="A0AAD5TH31"/>
<dbReference type="GO" id="GO:0001405">
    <property type="term" value="C:PAM complex, Tim23 associated import motor"/>
    <property type="evidence" value="ECO:0007669"/>
    <property type="project" value="UniProtKB-UniRule"/>
</dbReference>
<dbReference type="EMBL" id="JADGJQ010000042">
    <property type="protein sequence ID" value="KAJ3176342.1"/>
    <property type="molecule type" value="Genomic_DNA"/>
</dbReference>
<evidence type="ECO:0000256" key="8">
    <source>
        <dbReference type="ARBA" id="ARBA00022989"/>
    </source>
</evidence>
<evidence type="ECO:0000256" key="2">
    <source>
        <dbReference type="ARBA" id="ARBA00006837"/>
    </source>
</evidence>
<keyword evidence="3 12" id="KW-0813">Transport</keyword>
<evidence type="ECO:0000256" key="6">
    <source>
        <dbReference type="ARBA" id="ARBA00022927"/>
    </source>
</evidence>
<comment type="caution">
    <text evidence="14">The sequence shown here is derived from an EMBL/GenBank/DDBJ whole genome shotgun (WGS) entry which is preliminary data.</text>
</comment>
<evidence type="ECO:0000256" key="5">
    <source>
        <dbReference type="ARBA" id="ARBA00022792"/>
    </source>
</evidence>
<keyword evidence="9 12" id="KW-0811">Translocation</keyword>
<feature type="transmembrane region" description="Helical" evidence="12">
    <location>
        <begin position="138"/>
        <end position="159"/>
    </location>
</feature>
<evidence type="ECO:0000256" key="7">
    <source>
        <dbReference type="ARBA" id="ARBA00022946"/>
    </source>
</evidence>
<dbReference type="InterPro" id="IPR013875">
    <property type="entry name" value="Pam17"/>
</dbReference>
<name>A0AAD5TH31_9FUNG</name>
<evidence type="ECO:0000256" key="12">
    <source>
        <dbReference type="RuleBase" id="RU367146"/>
    </source>
</evidence>
<organism evidence="14 15">
    <name type="scientific">Geranomyces variabilis</name>
    <dbReference type="NCBI Taxonomy" id="109894"/>
    <lineage>
        <taxon>Eukaryota</taxon>
        <taxon>Fungi</taxon>
        <taxon>Fungi incertae sedis</taxon>
        <taxon>Chytridiomycota</taxon>
        <taxon>Chytridiomycota incertae sedis</taxon>
        <taxon>Chytridiomycetes</taxon>
        <taxon>Spizellomycetales</taxon>
        <taxon>Powellomycetaceae</taxon>
        <taxon>Geranomyces</taxon>
    </lineage>
</organism>
<accession>A0AAD5TH31</accession>
<evidence type="ECO:0000313" key="14">
    <source>
        <dbReference type="EMBL" id="KAJ3176342.1"/>
    </source>
</evidence>
<comment type="subunit">
    <text evidence="12">Component of the PAM complex.</text>
</comment>
<comment type="subcellular location">
    <subcellularLocation>
        <location evidence="1 12">Mitochondrion inner membrane</location>
        <topology evidence="1 12">Multi-pass membrane protein</topology>
    </subcellularLocation>
</comment>
<feature type="compositionally biased region" description="Low complexity" evidence="13">
    <location>
        <begin position="48"/>
        <end position="64"/>
    </location>
</feature>
<feature type="region of interest" description="Disordered" evidence="13">
    <location>
        <begin position="48"/>
        <end position="80"/>
    </location>
</feature>